<dbReference type="InterPro" id="IPR003439">
    <property type="entry name" value="ABC_transporter-like_ATP-bd"/>
</dbReference>
<comment type="subcellular location">
    <subcellularLocation>
        <location evidence="1">Membrane</location>
        <topology evidence="1">Multi-pass membrane protein</topology>
    </subcellularLocation>
</comment>
<keyword evidence="5 7" id="KW-1133">Transmembrane helix</keyword>
<evidence type="ECO:0000256" key="5">
    <source>
        <dbReference type="ARBA" id="ARBA00022989"/>
    </source>
</evidence>
<dbReference type="PANTHER" id="PTHR24221:SF654">
    <property type="entry name" value="ATP-BINDING CASSETTE SUB-FAMILY B MEMBER 6"/>
    <property type="match status" value="1"/>
</dbReference>
<evidence type="ECO:0000256" key="4">
    <source>
        <dbReference type="ARBA" id="ARBA00022840"/>
    </source>
</evidence>
<feature type="domain" description="ABC transporter" evidence="8">
    <location>
        <begin position="363"/>
        <end position="597"/>
    </location>
</feature>
<dbReference type="InterPro" id="IPR003593">
    <property type="entry name" value="AAA+_ATPase"/>
</dbReference>
<dbReference type="InterPro" id="IPR017871">
    <property type="entry name" value="ABC_transporter-like_CS"/>
</dbReference>
<evidence type="ECO:0000259" key="9">
    <source>
        <dbReference type="PROSITE" id="PS50929"/>
    </source>
</evidence>
<protein>
    <submittedName>
        <fullName evidence="10">ATP-binding cassette domain-containing protein</fullName>
    </submittedName>
</protein>
<dbReference type="GO" id="GO:0016020">
    <property type="term" value="C:membrane"/>
    <property type="evidence" value="ECO:0007669"/>
    <property type="project" value="UniProtKB-SubCell"/>
</dbReference>
<evidence type="ECO:0000256" key="6">
    <source>
        <dbReference type="ARBA" id="ARBA00023136"/>
    </source>
</evidence>
<dbReference type="SUPFAM" id="SSF90123">
    <property type="entry name" value="ABC transporter transmembrane region"/>
    <property type="match status" value="1"/>
</dbReference>
<comment type="caution">
    <text evidence="10">The sequence shown here is derived from an EMBL/GenBank/DDBJ whole genome shotgun (WGS) entry which is preliminary data.</text>
</comment>
<dbReference type="PANTHER" id="PTHR24221">
    <property type="entry name" value="ATP-BINDING CASSETTE SUB-FAMILY B"/>
    <property type="match status" value="1"/>
</dbReference>
<dbReference type="InterPro" id="IPR011527">
    <property type="entry name" value="ABC1_TM_dom"/>
</dbReference>
<sequence length="601" mass="67255">MTDPDLQNVSRREQLDALVAAAKYKPLFTAALVVLGLFVAVLEGIGLTFIIPIVEIIQAEDPVAEAEGLSLVFATIYQALGIPFTLGYAVAGVTLVMTLRYTSSFVYNWLRKMLRFNYQRYLQKRAFNSALKAEMEYFDKEGSDEILNTIITESSAAARVINKVVKILNFTFLTSVYLLITLWISPFLTVISVIVLGTITVLLQGVFESGYDLGDLVADANERRHEAAQAGMIGIRDIRVFNLSEEMSEQFDNAVDQFTTNKIKLKRNQTAINQFYNLAVAVFVFVLIYVALRFASLTFGELGLFLFAMFQLGPKVSGLNELAYSVENELPHLVRTQQFLDELDDRQEPTGGTRSVPNPVETVAFDDVSFAYNEDEPVLRDVSFSVDKGEFVAFVGQSGAGKSTIVSLLARYYEPDSGQIYADGVPINEMKPDEWRDRLAIVRQSPYIFNDTLRYNLTLGNRHASQHEIDRACAIARVDEFFDDLPNGYDSQLGDEGVRLSGGQKQRVALARALLQDADLLVLDEATSDLDTHLEQEVQQAIEAMDREYGIITIAHRLSTVENADRIYTMKDGTITERGGHDELVRNDGKYAELYSVQTNR</sequence>
<evidence type="ECO:0000256" key="1">
    <source>
        <dbReference type="ARBA" id="ARBA00004141"/>
    </source>
</evidence>
<organism evidence="10 11">
    <name type="scientific">Halovenus carboxidivorans</name>
    <dbReference type="NCBI Taxonomy" id="2692199"/>
    <lineage>
        <taxon>Archaea</taxon>
        <taxon>Methanobacteriati</taxon>
        <taxon>Methanobacteriota</taxon>
        <taxon>Stenosarchaea group</taxon>
        <taxon>Halobacteria</taxon>
        <taxon>Halobacteriales</taxon>
        <taxon>Haloarculaceae</taxon>
        <taxon>Halovenus</taxon>
    </lineage>
</organism>
<evidence type="ECO:0000256" key="3">
    <source>
        <dbReference type="ARBA" id="ARBA00022741"/>
    </source>
</evidence>
<gene>
    <name evidence="10" type="ORF">GRX03_15490</name>
</gene>
<dbReference type="Proteomes" id="UP000466535">
    <property type="component" value="Unassembled WGS sequence"/>
</dbReference>
<keyword evidence="6 7" id="KW-0472">Membrane</keyword>
<keyword evidence="4 10" id="KW-0067">ATP-binding</keyword>
<keyword evidence="3" id="KW-0547">Nucleotide-binding</keyword>
<dbReference type="OrthoDB" id="121502at2157"/>
<dbReference type="Gene3D" id="1.20.1560.10">
    <property type="entry name" value="ABC transporter type 1, transmembrane domain"/>
    <property type="match status" value="1"/>
</dbReference>
<dbReference type="PROSITE" id="PS50929">
    <property type="entry name" value="ABC_TM1F"/>
    <property type="match status" value="1"/>
</dbReference>
<dbReference type="InterPro" id="IPR039421">
    <property type="entry name" value="Type_1_exporter"/>
</dbReference>
<dbReference type="PROSITE" id="PS00211">
    <property type="entry name" value="ABC_TRANSPORTER_1"/>
    <property type="match status" value="1"/>
</dbReference>
<dbReference type="RefSeq" id="WP_159765215.1">
    <property type="nucleotide sequence ID" value="NZ_WUUT01000007.1"/>
</dbReference>
<dbReference type="FunFam" id="3.40.50.300:FF:000218">
    <property type="entry name" value="Multidrug ABC transporter ATP-binding protein"/>
    <property type="match status" value="1"/>
</dbReference>
<name>A0A6B0TC79_9EURY</name>
<dbReference type="Gene3D" id="3.40.50.300">
    <property type="entry name" value="P-loop containing nucleotide triphosphate hydrolases"/>
    <property type="match status" value="1"/>
</dbReference>
<dbReference type="SUPFAM" id="SSF52540">
    <property type="entry name" value="P-loop containing nucleoside triphosphate hydrolases"/>
    <property type="match status" value="1"/>
</dbReference>
<dbReference type="SMART" id="SM00382">
    <property type="entry name" value="AAA"/>
    <property type="match status" value="1"/>
</dbReference>
<dbReference type="PROSITE" id="PS50893">
    <property type="entry name" value="ABC_TRANSPORTER_2"/>
    <property type="match status" value="1"/>
</dbReference>
<feature type="transmembrane region" description="Helical" evidence="7">
    <location>
        <begin position="275"/>
        <end position="292"/>
    </location>
</feature>
<dbReference type="GO" id="GO:0016887">
    <property type="term" value="F:ATP hydrolysis activity"/>
    <property type="evidence" value="ECO:0007669"/>
    <property type="project" value="InterPro"/>
</dbReference>
<proteinExistence type="predicted"/>
<feature type="transmembrane region" description="Helical" evidence="7">
    <location>
        <begin position="27"/>
        <end position="51"/>
    </location>
</feature>
<dbReference type="GO" id="GO:0140359">
    <property type="term" value="F:ABC-type transporter activity"/>
    <property type="evidence" value="ECO:0007669"/>
    <property type="project" value="InterPro"/>
</dbReference>
<dbReference type="InterPro" id="IPR036640">
    <property type="entry name" value="ABC1_TM_sf"/>
</dbReference>
<feature type="transmembrane region" description="Helical" evidence="7">
    <location>
        <begin position="167"/>
        <end position="184"/>
    </location>
</feature>
<feature type="transmembrane region" description="Helical" evidence="7">
    <location>
        <begin position="190"/>
        <end position="207"/>
    </location>
</feature>
<evidence type="ECO:0000256" key="7">
    <source>
        <dbReference type="SAM" id="Phobius"/>
    </source>
</evidence>
<evidence type="ECO:0000313" key="11">
    <source>
        <dbReference type="Proteomes" id="UP000466535"/>
    </source>
</evidence>
<dbReference type="Pfam" id="PF00664">
    <property type="entry name" value="ABC_membrane"/>
    <property type="match status" value="1"/>
</dbReference>
<keyword evidence="2 7" id="KW-0812">Transmembrane</keyword>
<keyword evidence="11" id="KW-1185">Reference proteome</keyword>
<dbReference type="Pfam" id="PF00005">
    <property type="entry name" value="ABC_tran"/>
    <property type="match status" value="1"/>
</dbReference>
<evidence type="ECO:0000313" key="10">
    <source>
        <dbReference type="EMBL" id="MXR53002.1"/>
    </source>
</evidence>
<dbReference type="EMBL" id="WUUT01000007">
    <property type="protein sequence ID" value="MXR53002.1"/>
    <property type="molecule type" value="Genomic_DNA"/>
</dbReference>
<evidence type="ECO:0000256" key="2">
    <source>
        <dbReference type="ARBA" id="ARBA00022692"/>
    </source>
</evidence>
<accession>A0A6B0TC79</accession>
<reference evidence="10 11" key="1">
    <citation type="submission" date="2019-12" db="EMBL/GenBank/DDBJ databases">
        <title>Isolation and characterization of three novel carbon monoxide-oxidizing members of Halobacteria from salione crusts and soils.</title>
        <authorList>
            <person name="Myers M.R."/>
            <person name="King G.M."/>
        </authorList>
    </citation>
    <scope>NUCLEOTIDE SEQUENCE [LARGE SCALE GENOMIC DNA]</scope>
    <source>
        <strain evidence="10 11">WSH3</strain>
    </source>
</reference>
<feature type="domain" description="ABC transmembrane type-1" evidence="9">
    <location>
        <begin position="30"/>
        <end position="328"/>
    </location>
</feature>
<dbReference type="GO" id="GO:0005524">
    <property type="term" value="F:ATP binding"/>
    <property type="evidence" value="ECO:0007669"/>
    <property type="project" value="UniProtKB-KW"/>
</dbReference>
<evidence type="ECO:0000259" key="8">
    <source>
        <dbReference type="PROSITE" id="PS50893"/>
    </source>
</evidence>
<dbReference type="InterPro" id="IPR027417">
    <property type="entry name" value="P-loop_NTPase"/>
</dbReference>
<dbReference type="AlphaFoldDB" id="A0A6B0TC79"/>